<evidence type="ECO:0000313" key="2">
    <source>
        <dbReference type="EMBL" id="MBC8562346.1"/>
    </source>
</evidence>
<dbReference type="InterPro" id="IPR029052">
    <property type="entry name" value="Metallo-depent_PP-like"/>
</dbReference>
<protein>
    <submittedName>
        <fullName evidence="2">Metallophosphoesterase</fullName>
    </submittedName>
</protein>
<dbReference type="InterPro" id="IPR004843">
    <property type="entry name" value="Calcineurin-like_PHP"/>
</dbReference>
<proteinExistence type="predicted"/>
<reference evidence="2 3" key="1">
    <citation type="submission" date="2020-08" db="EMBL/GenBank/DDBJ databases">
        <title>Genome public.</title>
        <authorList>
            <person name="Liu C."/>
            <person name="Sun Q."/>
        </authorList>
    </citation>
    <scope>NUCLEOTIDE SEQUENCE [LARGE SCALE GENOMIC DNA]</scope>
    <source>
        <strain evidence="2 3">NSJ-37</strain>
    </source>
</reference>
<comment type="caution">
    <text evidence="2">The sequence shown here is derived from an EMBL/GenBank/DDBJ whole genome shotgun (WGS) entry which is preliminary data.</text>
</comment>
<organism evidence="2 3">
    <name type="scientific">Jutongia huaianensis</name>
    <dbReference type="NCBI Taxonomy" id="2763668"/>
    <lineage>
        <taxon>Bacteria</taxon>
        <taxon>Bacillati</taxon>
        <taxon>Bacillota</taxon>
        <taxon>Clostridia</taxon>
        <taxon>Lachnospirales</taxon>
        <taxon>Lachnospiraceae</taxon>
        <taxon>Jutongia</taxon>
    </lineage>
</organism>
<sequence>MEMVFVTGDTHGDWKSRLNRYVFPEGVELTKDDYVIVCGDFGIWDDSPREHANLDWLENKKFTTLFVAGNHSNYDILDNLPVEEWHGGKVNFIRPSVIHLMRGQIFDINDRSFFTFGGASCHDIPDGVLEPDDERIESWYKMRKMFRINHLSWWERELPSEEEMEEGLKNLAAHDHKVDYIITHSPCSSILEQMDGYPDFYAKDYLTDYLDEIKNTTEFEAWMFGHMHVNVSFEEEKCHCIFDEIGRLE</sequence>
<dbReference type="Pfam" id="PF00149">
    <property type="entry name" value="Metallophos"/>
    <property type="match status" value="1"/>
</dbReference>
<keyword evidence="3" id="KW-1185">Reference proteome</keyword>
<accession>A0ABR7N139</accession>
<gene>
    <name evidence="2" type="ORF">H8704_06840</name>
</gene>
<dbReference type="EMBL" id="JACRSX010000006">
    <property type="protein sequence ID" value="MBC8562346.1"/>
    <property type="molecule type" value="Genomic_DNA"/>
</dbReference>
<evidence type="ECO:0000313" key="3">
    <source>
        <dbReference type="Proteomes" id="UP000606193"/>
    </source>
</evidence>
<dbReference type="Gene3D" id="3.60.21.10">
    <property type="match status" value="1"/>
</dbReference>
<dbReference type="SUPFAM" id="SSF56300">
    <property type="entry name" value="Metallo-dependent phosphatases"/>
    <property type="match status" value="1"/>
</dbReference>
<evidence type="ECO:0000259" key="1">
    <source>
        <dbReference type="Pfam" id="PF00149"/>
    </source>
</evidence>
<dbReference type="Proteomes" id="UP000606193">
    <property type="component" value="Unassembled WGS sequence"/>
</dbReference>
<dbReference type="CDD" id="cd00838">
    <property type="entry name" value="MPP_superfamily"/>
    <property type="match status" value="1"/>
</dbReference>
<feature type="domain" description="Calcineurin-like phosphoesterase" evidence="1">
    <location>
        <begin position="4"/>
        <end position="229"/>
    </location>
</feature>
<name>A0ABR7N139_9FIRM</name>